<dbReference type="CDD" id="cd11448">
    <property type="entry name" value="bHLH_AtFAMA_like"/>
    <property type="match status" value="1"/>
</dbReference>
<dbReference type="InterPro" id="IPR020422">
    <property type="entry name" value="TYR_PHOSPHATASE_DUAL_dom"/>
</dbReference>
<dbReference type="SUPFAM" id="SSF47459">
    <property type="entry name" value="HLH, helix-loop-helix DNA-binding domain"/>
    <property type="match status" value="1"/>
</dbReference>
<proteinExistence type="inferred from homology"/>
<evidence type="ECO:0000313" key="17">
    <source>
        <dbReference type="EMBL" id="RXH80365.1"/>
    </source>
</evidence>
<keyword evidence="7" id="KW-0805">Transcription regulation</keyword>
<dbReference type="FunFam" id="4.10.280.10:FF:000064">
    <property type="entry name" value="Transcription factor MUTE"/>
    <property type="match status" value="1"/>
</dbReference>
<dbReference type="GO" id="GO:0005634">
    <property type="term" value="C:nucleus"/>
    <property type="evidence" value="ECO:0007669"/>
    <property type="project" value="UniProtKB-SubCell"/>
</dbReference>
<evidence type="ECO:0000256" key="8">
    <source>
        <dbReference type="ARBA" id="ARBA00023125"/>
    </source>
</evidence>
<dbReference type="GO" id="GO:0003677">
    <property type="term" value="F:DNA binding"/>
    <property type="evidence" value="ECO:0007669"/>
    <property type="project" value="UniProtKB-KW"/>
</dbReference>
<dbReference type="InterPro" id="IPR036638">
    <property type="entry name" value="HLH_DNA-bd_sf"/>
</dbReference>
<feature type="domain" description="BHLH" evidence="16">
    <location>
        <begin position="234"/>
        <end position="285"/>
    </location>
</feature>
<accession>A0A498IE42</accession>
<dbReference type="InterPro" id="IPR011598">
    <property type="entry name" value="bHLH_dom"/>
</dbReference>
<dbReference type="GO" id="GO:0004722">
    <property type="term" value="F:protein serine/threonine phosphatase activity"/>
    <property type="evidence" value="ECO:0007669"/>
    <property type="project" value="UniProtKB-EC"/>
</dbReference>
<dbReference type="GO" id="GO:0045893">
    <property type="term" value="P:positive regulation of DNA-templated transcription"/>
    <property type="evidence" value="ECO:0007669"/>
    <property type="project" value="TreeGrafter"/>
</dbReference>
<dbReference type="SMART" id="SM00195">
    <property type="entry name" value="DSPc"/>
    <property type="match status" value="1"/>
</dbReference>
<evidence type="ECO:0000256" key="11">
    <source>
        <dbReference type="ARBA" id="ARBA00047761"/>
    </source>
</evidence>
<comment type="similarity">
    <text evidence="3">Belongs to the protein-tyrosine phosphatase family. Non-receptor class dual specificity subfamily.</text>
</comment>
<keyword evidence="6" id="KW-0904">Protein phosphatase</keyword>
<keyword evidence="8" id="KW-0238">DNA-binding</keyword>
<evidence type="ECO:0000259" key="16">
    <source>
        <dbReference type="PROSITE" id="PS50888"/>
    </source>
</evidence>
<dbReference type="PANTHER" id="PTHR46684:SF1">
    <property type="entry name" value="TRANSCRIPTION FACTOR MUTE"/>
    <property type="match status" value="1"/>
</dbReference>
<feature type="domain" description="Tyrosine specific protein phosphatases" evidence="15">
    <location>
        <begin position="92"/>
        <end position="150"/>
    </location>
</feature>
<evidence type="ECO:0000256" key="13">
    <source>
        <dbReference type="ARBA" id="ARBA00051722"/>
    </source>
</evidence>
<dbReference type="Gene3D" id="3.90.190.10">
    <property type="entry name" value="Protein tyrosine phosphatase superfamily"/>
    <property type="match status" value="1"/>
</dbReference>
<dbReference type="AlphaFoldDB" id="A0A498IE42"/>
<evidence type="ECO:0000256" key="1">
    <source>
        <dbReference type="ARBA" id="ARBA00004123"/>
    </source>
</evidence>
<keyword evidence="18" id="KW-1185">Reference proteome</keyword>
<evidence type="ECO:0000313" key="18">
    <source>
        <dbReference type="Proteomes" id="UP000290289"/>
    </source>
</evidence>
<comment type="subcellular location">
    <subcellularLocation>
        <location evidence="2">Cytoplasm</location>
    </subcellularLocation>
    <subcellularLocation>
        <location evidence="1">Nucleus</location>
    </subcellularLocation>
</comment>
<evidence type="ECO:0000256" key="9">
    <source>
        <dbReference type="ARBA" id="ARBA00023163"/>
    </source>
</evidence>
<evidence type="ECO:0000256" key="7">
    <source>
        <dbReference type="ARBA" id="ARBA00023015"/>
    </source>
</evidence>
<dbReference type="InterPro" id="IPR000340">
    <property type="entry name" value="Dual-sp_phosphatase_cat-dom"/>
</dbReference>
<dbReference type="InterPro" id="IPR029021">
    <property type="entry name" value="Prot-tyrosine_phosphatase-like"/>
</dbReference>
<comment type="catalytic activity">
    <reaction evidence="12">
        <text>O-phospho-L-threonyl-[protein] + H2O = L-threonyl-[protein] + phosphate</text>
        <dbReference type="Rhea" id="RHEA:47004"/>
        <dbReference type="Rhea" id="RHEA-COMP:11060"/>
        <dbReference type="Rhea" id="RHEA-COMP:11605"/>
        <dbReference type="ChEBI" id="CHEBI:15377"/>
        <dbReference type="ChEBI" id="CHEBI:30013"/>
        <dbReference type="ChEBI" id="CHEBI:43474"/>
        <dbReference type="ChEBI" id="CHEBI:61977"/>
        <dbReference type="EC" id="3.1.3.16"/>
    </reaction>
</comment>
<evidence type="ECO:0000256" key="12">
    <source>
        <dbReference type="ARBA" id="ARBA00048336"/>
    </source>
</evidence>
<dbReference type="PANTHER" id="PTHR46684">
    <property type="entry name" value="TRANSCRIPTION FACTOR FAMA"/>
    <property type="match status" value="1"/>
</dbReference>
<evidence type="ECO:0000256" key="5">
    <source>
        <dbReference type="ARBA" id="ARBA00022801"/>
    </source>
</evidence>
<dbReference type="Pfam" id="PF00010">
    <property type="entry name" value="HLH"/>
    <property type="match status" value="1"/>
</dbReference>
<dbReference type="Proteomes" id="UP000290289">
    <property type="component" value="Chromosome 13"/>
</dbReference>
<sequence length="441" mass="49330">MDPMDESLKKQIATLLRVIHVTRCSKEDNVPCQIEEGLFLGSIGAANNKDELKNLNITHILTVANSLAPAYPNDFVYKVINVPDRVCTDLKQHFDECIDYIDEATRSGGGVLVHCFVGRSRSVTIIVAYLMKKHGMSISQALEHVKSRRPQASPNAGFISQLESFERSLCVEVSSIFQSPPFHSSMAVHQDPIPSLVNTADEENKTTIVFKLIHMWKKKKVVERNTAQKISLKIKTMSHIAVERNRRKQMNEHLKVLRSLTPCFYIKRGDQASIIGGVIEFIKELHQVLQTLESNKRRKSISPSPNPSPRPVALLPQKYPTAPQLHQNPNFNFNLGTENHHHVINKELAIGASCNSPVADVEAKISGSNVVMKIISQRIPGQIAKIIGVLERLSFDVLHLNISSMEDTVLYSFVIKIGLECQLSVEELVLEVQQSVRSDAN</sequence>
<keyword evidence="4" id="KW-0963">Cytoplasm</keyword>
<evidence type="ECO:0000256" key="2">
    <source>
        <dbReference type="ARBA" id="ARBA00004496"/>
    </source>
</evidence>
<dbReference type="PROSITE" id="PS50056">
    <property type="entry name" value="TYR_PHOSPHATASE_2"/>
    <property type="match status" value="1"/>
</dbReference>
<dbReference type="GO" id="GO:0004725">
    <property type="term" value="F:protein tyrosine phosphatase activity"/>
    <property type="evidence" value="ECO:0007669"/>
    <property type="project" value="UniProtKB-EC"/>
</dbReference>
<protein>
    <recommendedName>
        <fullName evidence="19">BHLH domain-containing protein</fullName>
    </recommendedName>
</protein>
<dbReference type="EMBL" id="RDQH01000339">
    <property type="protein sequence ID" value="RXH80365.1"/>
    <property type="molecule type" value="Genomic_DNA"/>
</dbReference>
<dbReference type="SUPFAM" id="SSF52799">
    <property type="entry name" value="(Phosphotyrosine protein) phosphatases II"/>
    <property type="match status" value="1"/>
</dbReference>
<dbReference type="FunFam" id="3.90.190.10:FF:000056">
    <property type="entry name" value="Dual specificity phosphatase 12"/>
    <property type="match status" value="1"/>
</dbReference>
<dbReference type="STRING" id="3750.A0A498IE42"/>
<evidence type="ECO:0000259" key="15">
    <source>
        <dbReference type="PROSITE" id="PS50056"/>
    </source>
</evidence>
<keyword evidence="5" id="KW-0378">Hydrolase</keyword>
<reference evidence="17 18" key="1">
    <citation type="submission" date="2018-10" db="EMBL/GenBank/DDBJ databases">
        <title>A high-quality apple genome assembly.</title>
        <authorList>
            <person name="Hu J."/>
        </authorList>
    </citation>
    <scope>NUCLEOTIDE SEQUENCE [LARGE SCALE GENOMIC DNA]</scope>
    <source>
        <strain evidence="18">cv. HFTH1</strain>
        <tissue evidence="17">Young leaf</tissue>
    </source>
</reference>
<evidence type="ECO:0000256" key="3">
    <source>
        <dbReference type="ARBA" id="ARBA00008601"/>
    </source>
</evidence>
<dbReference type="GO" id="GO:0003700">
    <property type="term" value="F:DNA-binding transcription factor activity"/>
    <property type="evidence" value="ECO:0007669"/>
    <property type="project" value="InterPro"/>
</dbReference>
<dbReference type="GO" id="GO:0046983">
    <property type="term" value="F:protein dimerization activity"/>
    <property type="evidence" value="ECO:0007669"/>
    <property type="project" value="InterPro"/>
</dbReference>
<feature type="domain" description="Tyrosine-protein phosphatase" evidence="14">
    <location>
        <begin position="30"/>
        <end position="171"/>
    </location>
</feature>
<evidence type="ECO:0000256" key="10">
    <source>
        <dbReference type="ARBA" id="ARBA00023242"/>
    </source>
</evidence>
<evidence type="ECO:0008006" key="19">
    <source>
        <dbReference type="Google" id="ProtNLM"/>
    </source>
</evidence>
<dbReference type="InterPro" id="IPR000387">
    <property type="entry name" value="Tyr_Pase_dom"/>
</dbReference>
<dbReference type="InterPro" id="IPR044283">
    <property type="entry name" value="FAMA/SPEECHLESS/MUTE-like"/>
</dbReference>
<organism evidence="17 18">
    <name type="scientific">Malus domestica</name>
    <name type="common">Apple</name>
    <name type="synonym">Pyrus malus</name>
    <dbReference type="NCBI Taxonomy" id="3750"/>
    <lineage>
        <taxon>Eukaryota</taxon>
        <taxon>Viridiplantae</taxon>
        <taxon>Streptophyta</taxon>
        <taxon>Embryophyta</taxon>
        <taxon>Tracheophyta</taxon>
        <taxon>Spermatophyta</taxon>
        <taxon>Magnoliopsida</taxon>
        <taxon>eudicotyledons</taxon>
        <taxon>Gunneridae</taxon>
        <taxon>Pentapetalae</taxon>
        <taxon>rosids</taxon>
        <taxon>fabids</taxon>
        <taxon>Rosales</taxon>
        <taxon>Rosaceae</taxon>
        <taxon>Amygdaloideae</taxon>
        <taxon>Maleae</taxon>
        <taxon>Malus</taxon>
    </lineage>
</organism>
<keyword evidence="9" id="KW-0804">Transcription</keyword>
<dbReference type="GO" id="GO:0010052">
    <property type="term" value="P:guard cell differentiation"/>
    <property type="evidence" value="ECO:0007669"/>
    <property type="project" value="InterPro"/>
</dbReference>
<dbReference type="CDD" id="cd14498">
    <property type="entry name" value="DSP"/>
    <property type="match status" value="1"/>
</dbReference>
<dbReference type="GO" id="GO:0005737">
    <property type="term" value="C:cytoplasm"/>
    <property type="evidence" value="ECO:0007669"/>
    <property type="project" value="UniProtKB-SubCell"/>
</dbReference>
<gene>
    <name evidence="17" type="ORF">DVH24_041512</name>
</gene>
<comment type="caution">
    <text evidence="17">The sequence shown here is derived from an EMBL/GenBank/DDBJ whole genome shotgun (WGS) entry which is preliminary data.</text>
</comment>
<dbReference type="Pfam" id="PF00782">
    <property type="entry name" value="DSPc"/>
    <property type="match status" value="1"/>
</dbReference>
<evidence type="ECO:0000256" key="6">
    <source>
        <dbReference type="ARBA" id="ARBA00022912"/>
    </source>
</evidence>
<dbReference type="Gene3D" id="4.10.280.10">
    <property type="entry name" value="Helix-loop-helix DNA-binding domain"/>
    <property type="match status" value="1"/>
</dbReference>
<name>A0A498IE42_MALDO</name>
<dbReference type="PROSITE" id="PS50054">
    <property type="entry name" value="TYR_PHOSPHATASE_DUAL"/>
    <property type="match status" value="1"/>
</dbReference>
<evidence type="ECO:0000259" key="14">
    <source>
        <dbReference type="PROSITE" id="PS50054"/>
    </source>
</evidence>
<comment type="catalytic activity">
    <reaction evidence="13">
        <text>O-phospho-L-tyrosyl-[protein] + H2O = L-tyrosyl-[protein] + phosphate</text>
        <dbReference type="Rhea" id="RHEA:10684"/>
        <dbReference type="Rhea" id="RHEA-COMP:10136"/>
        <dbReference type="Rhea" id="RHEA-COMP:20101"/>
        <dbReference type="ChEBI" id="CHEBI:15377"/>
        <dbReference type="ChEBI" id="CHEBI:43474"/>
        <dbReference type="ChEBI" id="CHEBI:46858"/>
        <dbReference type="ChEBI" id="CHEBI:61978"/>
        <dbReference type="EC" id="3.1.3.48"/>
    </reaction>
</comment>
<comment type="catalytic activity">
    <reaction evidence="11">
        <text>O-phospho-L-seryl-[protein] + H2O = L-seryl-[protein] + phosphate</text>
        <dbReference type="Rhea" id="RHEA:20629"/>
        <dbReference type="Rhea" id="RHEA-COMP:9863"/>
        <dbReference type="Rhea" id="RHEA-COMP:11604"/>
        <dbReference type="ChEBI" id="CHEBI:15377"/>
        <dbReference type="ChEBI" id="CHEBI:29999"/>
        <dbReference type="ChEBI" id="CHEBI:43474"/>
        <dbReference type="ChEBI" id="CHEBI:83421"/>
        <dbReference type="EC" id="3.1.3.16"/>
    </reaction>
</comment>
<evidence type="ECO:0000256" key="4">
    <source>
        <dbReference type="ARBA" id="ARBA00022490"/>
    </source>
</evidence>
<dbReference type="PROSITE" id="PS50888">
    <property type="entry name" value="BHLH"/>
    <property type="match status" value="1"/>
</dbReference>
<keyword evidence="10" id="KW-0539">Nucleus</keyword>
<dbReference type="SMART" id="SM00353">
    <property type="entry name" value="HLH"/>
    <property type="match status" value="1"/>
</dbReference>